<dbReference type="SUPFAM" id="SSF47473">
    <property type="entry name" value="EF-hand"/>
    <property type="match status" value="1"/>
</dbReference>
<dbReference type="OrthoDB" id="435273at2759"/>
<dbReference type="Gene3D" id="1.10.238.10">
    <property type="entry name" value="EF-hand"/>
    <property type="match status" value="2"/>
</dbReference>
<feature type="transmembrane region" description="Helical" evidence="3">
    <location>
        <begin position="167"/>
        <end position="191"/>
    </location>
</feature>
<keyword evidence="3" id="KW-0472">Membrane</keyword>
<dbReference type="PANTHER" id="PTHR23048:SF0">
    <property type="entry name" value="CALMODULIN LIKE 3"/>
    <property type="match status" value="1"/>
</dbReference>
<evidence type="ECO:0000313" key="6">
    <source>
        <dbReference type="Proteomes" id="UP000597762"/>
    </source>
</evidence>
<dbReference type="GO" id="GO:0016460">
    <property type="term" value="C:myosin II complex"/>
    <property type="evidence" value="ECO:0007669"/>
    <property type="project" value="TreeGrafter"/>
</dbReference>
<keyword evidence="2" id="KW-0514">Muscle protein</keyword>
<feature type="transmembrane region" description="Helical" evidence="3">
    <location>
        <begin position="211"/>
        <end position="234"/>
    </location>
</feature>
<feature type="domain" description="EF-hand" evidence="4">
    <location>
        <begin position="79"/>
        <end position="114"/>
    </location>
</feature>
<dbReference type="GO" id="GO:0005509">
    <property type="term" value="F:calcium ion binding"/>
    <property type="evidence" value="ECO:0007669"/>
    <property type="project" value="InterPro"/>
</dbReference>
<keyword evidence="3" id="KW-0812">Transmembrane</keyword>
<dbReference type="FunFam" id="1.10.238.10:FF:000001">
    <property type="entry name" value="Calmodulin 1"/>
    <property type="match status" value="1"/>
</dbReference>
<sequence length="363" mass="41700">MAVNFSQAKIDEFKECFSFHAKKNIITDAEELSLIMRSLGYSPTKMEVSKYFQKYMNEERCLNFAQFLKSMGEHSQVEKPEKEILAAFKAHDMKGTGYVPASDLRHILQNLGEKLTKQEVDNLFHQFGVSPNGLLCLIGIVIFSFYKLKCLCCVIEYTVKICFSSFFLFYPLFLLFFYFFLFYPLYLFLLLPSFLYFSPSFYPPHSSSFCFYYSSSYFLSCPLFLLLLLLLTLLPSLPLPSPPLLSLLLTLFYFSPSFSPPHSSPPFTSTHSSPPFTSTHSSFFFLLSLPTLPSSPPFSPTHSSFRSFFSYSYFSYLSFSLTHSSSSHSLFSKPIFLLLHLLFLSYLLFLLLLPPPPSSLIFV</sequence>
<proteinExistence type="predicted"/>
<evidence type="ECO:0000256" key="3">
    <source>
        <dbReference type="SAM" id="Phobius"/>
    </source>
</evidence>
<protein>
    <submittedName>
        <fullName evidence="5">CALM</fullName>
    </submittedName>
</protein>
<keyword evidence="3" id="KW-1133">Transmembrane helix</keyword>
<dbReference type="InterPro" id="IPR050230">
    <property type="entry name" value="CALM/Myosin/TropC-like"/>
</dbReference>
<evidence type="ECO:0000259" key="4">
    <source>
        <dbReference type="PROSITE" id="PS50222"/>
    </source>
</evidence>
<dbReference type="PANTHER" id="PTHR23048">
    <property type="entry name" value="MYOSIN LIGHT CHAIN 1, 3"/>
    <property type="match status" value="1"/>
</dbReference>
<feature type="transmembrane region" description="Helical" evidence="3">
    <location>
        <begin position="123"/>
        <end position="146"/>
    </location>
</feature>
<reference evidence="5" key="1">
    <citation type="submission" date="2021-01" db="EMBL/GenBank/DDBJ databases">
        <authorList>
            <person name="Li R."/>
            <person name="Bekaert M."/>
        </authorList>
    </citation>
    <scope>NUCLEOTIDE SEQUENCE</scope>
    <source>
        <strain evidence="5">Farmed</strain>
    </source>
</reference>
<dbReference type="Proteomes" id="UP000597762">
    <property type="component" value="Unassembled WGS sequence"/>
</dbReference>
<dbReference type="PROSITE" id="PS50222">
    <property type="entry name" value="EF_HAND_2"/>
    <property type="match status" value="1"/>
</dbReference>
<organism evidence="5 6">
    <name type="scientific">Acanthosepion pharaonis</name>
    <name type="common">Pharaoh cuttlefish</name>
    <name type="synonym">Sepia pharaonis</name>
    <dbReference type="NCBI Taxonomy" id="158019"/>
    <lineage>
        <taxon>Eukaryota</taxon>
        <taxon>Metazoa</taxon>
        <taxon>Spiralia</taxon>
        <taxon>Lophotrochozoa</taxon>
        <taxon>Mollusca</taxon>
        <taxon>Cephalopoda</taxon>
        <taxon>Coleoidea</taxon>
        <taxon>Decapodiformes</taxon>
        <taxon>Sepiida</taxon>
        <taxon>Sepiina</taxon>
        <taxon>Sepiidae</taxon>
        <taxon>Acanthosepion</taxon>
    </lineage>
</organism>
<name>A0A812AQ65_ACAPH</name>
<keyword evidence="1" id="KW-0677">Repeat</keyword>
<dbReference type="InterPro" id="IPR011992">
    <property type="entry name" value="EF-hand-dom_pair"/>
</dbReference>
<keyword evidence="6" id="KW-1185">Reference proteome</keyword>
<dbReference type="Pfam" id="PF13499">
    <property type="entry name" value="EF-hand_7"/>
    <property type="match status" value="1"/>
</dbReference>
<evidence type="ECO:0000313" key="5">
    <source>
        <dbReference type="EMBL" id="CAE1151368.1"/>
    </source>
</evidence>
<evidence type="ECO:0000256" key="2">
    <source>
        <dbReference type="ARBA" id="ARBA00023179"/>
    </source>
</evidence>
<feature type="transmembrane region" description="Helical" evidence="3">
    <location>
        <begin position="335"/>
        <end position="353"/>
    </location>
</feature>
<gene>
    <name evidence="5" type="ORF">SPHA_3139</name>
</gene>
<comment type="caution">
    <text evidence="5">The sequence shown here is derived from an EMBL/GenBank/DDBJ whole genome shotgun (WGS) entry which is preliminary data.</text>
</comment>
<accession>A0A812AQ65</accession>
<evidence type="ECO:0000256" key="1">
    <source>
        <dbReference type="ARBA" id="ARBA00022737"/>
    </source>
</evidence>
<dbReference type="InterPro" id="IPR002048">
    <property type="entry name" value="EF_hand_dom"/>
</dbReference>
<dbReference type="AlphaFoldDB" id="A0A812AQ65"/>
<dbReference type="EMBL" id="CAHIKZ030000091">
    <property type="protein sequence ID" value="CAE1151368.1"/>
    <property type="molecule type" value="Genomic_DNA"/>
</dbReference>